<name>A0AAV4ES54_9GAST</name>
<dbReference type="EMBL" id="BMAT01000296">
    <property type="protein sequence ID" value="GFR63549.1"/>
    <property type="molecule type" value="Genomic_DNA"/>
</dbReference>
<evidence type="ECO:0000256" key="1">
    <source>
        <dbReference type="SAM" id="Phobius"/>
    </source>
</evidence>
<protein>
    <submittedName>
        <fullName evidence="2">Chemosensory receptor A</fullName>
    </submittedName>
</protein>
<dbReference type="GO" id="GO:0008528">
    <property type="term" value="F:G protein-coupled peptide receptor activity"/>
    <property type="evidence" value="ECO:0007669"/>
    <property type="project" value="InterPro"/>
</dbReference>
<keyword evidence="1" id="KW-1133">Transmembrane helix</keyword>
<accession>A0AAV4ES54</accession>
<dbReference type="Gene3D" id="1.20.1070.10">
    <property type="entry name" value="Rhodopsin 7-helix transmembrane proteins"/>
    <property type="match status" value="1"/>
</dbReference>
<dbReference type="AlphaFoldDB" id="A0AAV4ES54"/>
<reference evidence="2 3" key="1">
    <citation type="journal article" date="2021" name="Elife">
        <title>Chloroplast acquisition without the gene transfer in kleptoplastic sea slugs, Plakobranchus ocellatus.</title>
        <authorList>
            <person name="Maeda T."/>
            <person name="Takahashi S."/>
            <person name="Yoshida T."/>
            <person name="Shimamura S."/>
            <person name="Takaki Y."/>
            <person name="Nagai Y."/>
            <person name="Toyoda A."/>
            <person name="Suzuki Y."/>
            <person name="Arimoto A."/>
            <person name="Ishii H."/>
            <person name="Satoh N."/>
            <person name="Nishiyama T."/>
            <person name="Hasebe M."/>
            <person name="Maruyama T."/>
            <person name="Minagawa J."/>
            <person name="Obokata J."/>
            <person name="Shigenobu S."/>
        </authorList>
    </citation>
    <scope>NUCLEOTIDE SEQUENCE [LARGE SCALE GENOMIC DNA]</scope>
</reference>
<keyword evidence="1" id="KW-0812">Transmembrane</keyword>
<dbReference type="Pfam" id="PF10324">
    <property type="entry name" value="7TM_GPCR_Srw"/>
    <property type="match status" value="1"/>
</dbReference>
<dbReference type="InterPro" id="IPR019427">
    <property type="entry name" value="7TM_GPCR_serpentine_rcpt_Srw"/>
</dbReference>
<dbReference type="SUPFAM" id="SSF81321">
    <property type="entry name" value="Family A G protein-coupled receptor-like"/>
    <property type="match status" value="1"/>
</dbReference>
<keyword evidence="1" id="KW-0472">Membrane</keyword>
<organism evidence="2 3">
    <name type="scientific">Elysia marginata</name>
    <dbReference type="NCBI Taxonomy" id="1093978"/>
    <lineage>
        <taxon>Eukaryota</taxon>
        <taxon>Metazoa</taxon>
        <taxon>Spiralia</taxon>
        <taxon>Lophotrochozoa</taxon>
        <taxon>Mollusca</taxon>
        <taxon>Gastropoda</taxon>
        <taxon>Heterobranchia</taxon>
        <taxon>Euthyneura</taxon>
        <taxon>Panpulmonata</taxon>
        <taxon>Sacoglossa</taxon>
        <taxon>Placobranchoidea</taxon>
        <taxon>Plakobranchidae</taxon>
        <taxon>Elysia</taxon>
    </lineage>
</organism>
<dbReference type="Proteomes" id="UP000762676">
    <property type="component" value="Unassembled WGS sequence"/>
</dbReference>
<keyword evidence="3" id="KW-1185">Reference proteome</keyword>
<feature type="transmembrane region" description="Helical" evidence="1">
    <location>
        <begin position="12"/>
        <end position="35"/>
    </location>
</feature>
<comment type="caution">
    <text evidence="2">The sequence shown here is derived from an EMBL/GenBank/DDBJ whole genome shotgun (WGS) entry which is preliminary data.</text>
</comment>
<keyword evidence="2" id="KW-0675">Receptor</keyword>
<proteinExistence type="predicted"/>
<evidence type="ECO:0000313" key="2">
    <source>
        <dbReference type="EMBL" id="GFR63549.1"/>
    </source>
</evidence>
<sequence length="98" mass="10751">MKDEQADLIMYITVLGVCPVIGVCGIVANIINIIILKRNGFTESVNVSLLGLAVSDLMALIFTVPVAVFRNPHFADSQDLWWNATDFSHFILGTTDIL</sequence>
<evidence type="ECO:0000313" key="3">
    <source>
        <dbReference type="Proteomes" id="UP000762676"/>
    </source>
</evidence>
<feature type="transmembrane region" description="Helical" evidence="1">
    <location>
        <begin position="47"/>
        <end position="69"/>
    </location>
</feature>
<gene>
    <name evidence="2" type="ORF">ElyMa_000158900</name>
</gene>